<dbReference type="InterPro" id="IPR043776">
    <property type="entry name" value="DUF5718"/>
</dbReference>
<gene>
    <name evidence="1" type="ORF">A9Q84_01510</name>
</gene>
<dbReference type="AlphaFoldDB" id="A0A1Y5FC78"/>
<protein>
    <submittedName>
        <fullName evidence="1">Uncharacterized protein</fullName>
    </submittedName>
</protein>
<dbReference type="Proteomes" id="UP000196531">
    <property type="component" value="Unassembled WGS sequence"/>
</dbReference>
<sequence>MKYNEMIGFGVAGNFAGHLEQANEAADFKKIEVSDEIQPKAIFPFYLPNLSESFLSVFPLASTQLKMPETSYDVQIEPEVAIICDIHYSGDEVESITPKLFGAYNDCSIRRPDAKKISEKKNWGEKSKGISKDLIEIDSFSEGGILDHFKIASFHIKDNSVHMYGEDSDVLSYSYFHGKLLDWIVEKMNLQQDVGPAENINEYLLKCNKPTECIISIGATRYTEYGEHNFLSVGDTSVVVVYDKRVYSFSEISKKVQARDFTGEDLSFLVQEVI</sequence>
<dbReference type="EMBL" id="MAAO01000002">
    <property type="protein sequence ID" value="OUR99728.1"/>
    <property type="molecule type" value="Genomic_DNA"/>
</dbReference>
<proteinExistence type="predicted"/>
<organism evidence="1 2">
    <name type="scientific">Halobacteriovorax marinus</name>
    <dbReference type="NCBI Taxonomy" id="97084"/>
    <lineage>
        <taxon>Bacteria</taxon>
        <taxon>Pseudomonadati</taxon>
        <taxon>Bdellovibrionota</taxon>
        <taxon>Bacteriovoracia</taxon>
        <taxon>Bacteriovoracales</taxon>
        <taxon>Halobacteriovoraceae</taxon>
        <taxon>Halobacteriovorax</taxon>
    </lineage>
</organism>
<accession>A0A1Y5FC78</accession>
<evidence type="ECO:0000313" key="2">
    <source>
        <dbReference type="Proteomes" id="UP000196531"/>
    </source>
</evidence>
<dbReference type="Pfam" id="PF18985">
    <property type="entry name" value="DUF5718"/>
    <property type="match status" value="1"/>
</dbReference>
<comment type="caution">
    <text evidence="1">The sequence shown here is derived from an EMBL/GenBank/DDBJ whole genome shotgun (WGS) entry which is preliminary data.</text>
</comment>
<name>A0A1Y5FC78_9BACT</name>
<reference evidence="2" key="1">
    <citation type="journal article" date="2017" name="Proc. Natl. Acad. Sci. U.S.A.">
        <title>Simulation of Deepwater Horizon oil plume reveals substrate specialization within a complex community of hydrocarbon-degraders.</title>
        <authorList>
            <person name="Hu P."/>
            <person name="Dubinsky E.A."/>
            <person name="Probst A.J."/>
            <person name="Wang J."/>
            <person name="Sieber C.M.K."/>
            <person name="Tom L.M."/>
            <person name="Gardinali P."/>
            <person name="Banfield J.F."/>
            <person name="Atlas R.M."/>
            <person name="Andersen G.L."/>
        </authorList>
    </citation>
    <scope>NUCLEOTIDE SEQUENCE [LARGE SCALE GENOMIC DNA]</scope>
</reference>
<evidence type="ECO:0000313" key="1">
    <source>
        <dbReference type="EMBL" id="OUR99728.1"/>
    </source>
</evidence>